<protein>
    <submittedName>
        <fullName evidence="1">Uncharacterized protein</fullName>
    </submittedName>
</protein>
<accession>A0AAV1L3F3</accession>
<comment type="caution">
    <text evidence="1">The sequence shown here is derived from an EMBL/GenBank/DDBJ whole genome shotgun (WGS) entry which is preliminary data.</text>
</comment>
<evidence type="ECO:0000313" key="2">
    <source>
        <dbReference type="Proteomes" id="UP001314205"/>
    </source>
</evidence>
<dbReference type="Proteomes" id="UP001314205">
    <property type="component" value="Unassembled WGS sequence"/>
</dbReference>
<reference evidence="1 2" key="1">
    <citation type="submission" date="2023-11" db="EMBL/GenBank/DDBJ databases">
        <authorList>
            <person name="Hedman E."/>
            <person name="Englund M."/>
            <person name="Stromberg M."/>
            <person name="Nyberg Akerstrom W."/>
            <person name="Nylinder S."/>
            <person name="Jareborg N."/>
            <person name="Kallberg Y."/>
            <person name="Kronander E."/>
        </authorList>
    </citation>
    <scope>NUCLEOTIDE SEQUENCE [LARGE SCALE GENOMIC DNA]</scope>
</reference>
<dbReference type="AlphaFoldDB" id="A0AAV1L3F3"/>
<sequence>MPPCWNSLFGLRAPRRKNELTHINPFCITDGRYIFRYFLVKNIKFEENNHEFKIYVTIFKASYKENTENDRIDYLKKKKTSNSINISKIPFVFVVTIGKLKNNRMANSNPYKISGLSPRGSHVHQ</sequence>
<gene>
    <name evidence="1" type="ORF">PARMNEM_LOCUS9846</name>
</gene>
<keyword evidence="2" id="KW-1185">Reference proteome</keyword>
<evidence type="ECO:0000313" key="1">
    <source>
        <dbReference type="EMBL" id="CAK1589330.1"/>
    </source>
</evidence>
<name>A0AAV1L3F3_9NEOP</name>
<proteinExistence type="predicted"/>
<organism evidence="1 2">
    <name type="scientific">Parnassius mnemosyne</name>
    <name type="common">clouded apollo</name>
    <dbReference type="NCBI Taxonomy" id="213953"/>
    <lineage>
        <taxon>Eukaryota</taxon>
        <taxon>Metazoa</taxon>
        <taxon>Ecdysozoa</taxon>
        <taxon>Arthropoda</taxon>
        <taxon>Hexapoda</taxon>
        <taxon>Insecta</taxon>
        <taxon>Pterygota</taxon>
        <taxon>Neoptera</taxon>
        <taxon>Endopterygota</taxon>
        <taxon>Lepidoptera</taxon>
        <taxon>Glossata</taxon>
        <taxon>Ditrysia</taxon>
        <taxon>Papilionoidea</taxon>
        <taxon>Papilionidae</taxon>
        <taxon>Parnassiinae</taxon>
        <taxon>Parnassini</taxon>
        <taxon>Parnassius</taxon>
        <taxon>Driopa</taxon>
    </lineage>
</organism>
<dbReference type="EMBL" id="CAVLGL010000083">
    <property type="protein sequence ID" value="CAK1589330.1"/>
    <property type="molecule type" value="Genomic_DNA"/>
</dbReference>